<proteinExistence type="predicted"/>
<evidence type="ECO:0000313" key="1">
    <source>
        <dbReference type="EMBL" id="RDY60797.1"/>
    </source>
</evidence>
<dbReference type="EMBL" id="QTJX01000001">
    <property type="protein sequence ID" value="RDY60797.1"/>
    <property type="molecule type" value="Genomic_DNA"/>
</dbReference>
<sequence length="106" mass="12253">MLFFVILDFPISAKLVKFNWVISGKTDPATKKVCIDLEYQLRPKITKFLLARLDADSCADFSCFYFDVDVENKWVTISKRTPQKFIDKVQRDFDTEINGSTFISVA</sequence>
<organism evidence="1 2">
    <name type="scientific">Flagellimonas nanhaiensis</name>
    <dbReference type="NCBI Taxonomy" id="2292706"/>
    <lineage>
        <taxon>Bacteria</taxon>
        <taxon>Pseudomonadati</taxon>
        <taxon>Bacteroidota</taxon>
        <taxon>Flavobacteriia</taxon>
        <taxon>Flavobacteriales</taxon>
        <taxon>Flavobacteriaceae</taxon>
        <taxon>Flagellimonas</taxon>
    </lineage>
</organism>
<comment type="caution">
    <text evidence="1">The sequence shown here is derived from an EMBL/GenBank/DDBJ whole genome shotgun (WGS) entry which is preliminary data.</text>
</comment>
<dbReference type="Proteomes" id="UP000261828">
    <property type="component" value="Unassembled WGS sequence"/>
</dbReference>
<dbReference type="AlphaFoldDB" id="A0A371JSK7"/>
<accession>A0A371JSK7</accession>
<protein>
    <submittedName>
        <fullName evidence="1">Uncharacterized protein</fullName>
    </submittedName>
</protein>
<name>A0A371JSK7_9FLAO</name>
<gene>
    <name evidence="1" type="ORF">DX873_01040</name>
</gene>
<evidence type="ECO:0000313" key="2">
    <source>
        <dbReference type="Proteomes" id="UP000261828"/>
    </source>
</evidence>
<keyword evidence="2" id="KW-1185">Reference proteome</keyword>
<reference evidence="1 2" key="1">
    <citation type="submission" date="2018-08" db="EMBL/GenBank/DDBJ databases">
        <title>Muricauda nanhaiensis sp. nov., isolated from seawater of the South China Sea.</title>
        <authorList>
            <person name="Dang Y."/>
        </authorList>
    </citation>
    <scope>NUCLEOTIDE SEQUENCE [LARGE SCALE GENOMIC DNA]</scope>
    <source>
        <strain evidence="1 2">SM1704</strain>
    </source>
</reference>